<protein>
    <recommendedName>
        <fullName evidence="3">Large ribosomal RNA subunit accumulation protein YceD</fullName>
    </recommendedName>
    <alternativeName>
        <fullName evidence="5">23S rRNA accumulation protein YceD</fullName>
    </alternativeName>
</protein>
<proteinExistence type="inferred from homology"/>
<dbReference type="Pfam" id="PF02620">
    <property type="entry name" value="YceD"/>
    <property type="match status" value="1"/>
</dbReference>
<dbReference type="GO" id="GO:0042254">
    <property type="term" value="P:ribosome biogenesis"/>
    <property type="evidence" value="ECO:0007669"/>
    <property type="project" value="UniProtKB-KW"/>
</dbReference>
<comment type="similarity">
    <text evidence="2">Belongs to the DUF177 domain family.</text>
</comment>
<evidence type="ECO:0000256" key="6">
    <source>
        <dbReference type="SAM" id="MobiDB-lite"/>
    </source>
</evidence>
<evidence type="ECO:0000313" key="8">
    <source>
        <dbReference type="Proteomes" id="UP001165678"/>
    </source>
</evidence>
<dbReference type="InterPro" id="IPR039255">
    <property type="entry name" value="YceD_bac"/>
</dbReference>
<sequence>MSTTRLPKTVEPYRLASQGELLSGSLPLAHFSRLVDAIGDQVNECQVELVFGIDMQRQHYIEGRLRADVDMRCQRCLQPLPVSLDSSFLLGLVTTDELAARLPGRYEPVFVEDEQLDLLPVVEDELLLTLPQVVYHDESDCPVRQEDLKSGDADAVSEETKPNPFSVLGSLKDKH</sequence>
<accession>A0AA42CU34</accession>
<keyword evidence="8" id="KW-1185">Reference proteome</keyword>
<dbReference type="EMBL" id="JAPIVE010000001">
    <property type="protein sequence ID" value="MCX2523671.1"/>
    <property type="molecule type" value="Genomic_DNA"/>
</dbReference>
<evidence type="ECO:0000256" key="3">
    <source>
        <dbReference type="ARBA" id="ARBA00015716"/>
    </source>
</evidence>
<comment type="function">
    <text evidence="1">Plays a role in synthesis, processing and/or stability of 23S rRNA.</text>
</comment>
<evidence type="ECO:0000256" key="4">
    <source>
        <dbReference type="ARBA" id="ARBA00022517"/>
    </source>
</evidence>
<dbReference type="GO" id="GO:0005829">
    <property type="term" value="C:cytosol"/>
    <property type="evidence" value="ECO:0007669"/>
    <property type="project" value="TreeGrafter"/>
</dbReference>
<dbReference type="Proteomes" id="UP001165678">
    <property type="component" value="Unassembled WGS sequence"/>
</dbReference>
<dbReference type="RefSeq" id="WP_250937448.1">
    <property type="nucleotide sequence ID" value="NZ_JAMLJK010000001.1"/>
</dbReference>
<name>A0AA42CU34_9GAMM</name>
<evidence type="ECO:0000256" key="5">
    <source>
        <dbReference type="ARBA" id="ARBA00031841"/>
    </source>
</evidence>
<reference evidence="7" key="1">
    <citation type="submission" date="2022-11" db="EMBL/GenBank/DDBJ databases">
        <title>Larsenimonas rhizosphaerae sp. nov., isolated from a tidal mudflat.</title>
        <authorList>
            <person name="Lee S.D."/>
            <person name="Kim I.S."/>
        </authorList>
    </citation>
    <scope>NUCLEOTIDE SEQUENCE</scope>
    <source>
        <strain evidence="7">GH2-1</strain>
    </source>
</reference>
<dbReference type="InterPro" id="IPR003772">
    <property type="entry name" value="YceD"/>
</dbReference>
<evidence type="ECO:0000256" key="2">
    <source>
        <dbReference type="ARBA" id="ARBA00010740"/>
    </source>
</evidence>
<keyword evidence="4" id="KW-0690">Ribosome biogenesis</keyword>
<organism evidence="7 8">
    <name type="scientific">Larsenimonas rhizosphaerae</name>
    <dbReference type="NCBI Taxonomy" id="2944682"/>
    <lineage>
        <taxon>Bacteria</taxon>
        <taxon>Pseudomonadati</taxon>
        <taxon>Pseudomonadota</taxon>
        <taxon>Gammaproteobacteria</taxon>
        <taxon>Oceanospirillales</taxon>
        <taxon>Halomonadaceae</taxon>
        <taxon>Larsenimonas</taxon>
    </lineage>
</organism>
<evidence type="ECO:0000313" key="7">
    <source>
        <dbReference type="EMBL" id="MCX2523671.1"/>
    </source>
</evidence>
<feature type="region of interest" description="Disordered" evidence="6">
    <location>
        <begin position="144"/>
        <end position="175"/>
    </location>
</feature>
<comment type="caution">
    <text evidence="7">The sequence shown here is derived from an EMBL/GenBank/DDBJ whole genome shotgun (WGS) entry which is preliminary data.</text>
</comment>
<evidence type="ECO:0000256" key="1">
    <source>
        <dbReference type="ARBA" id="ARBA00002868"/>
    </source>
</evidence>
<dbReference type="PANTHER" id="PTHR38099:SF1">
    <property type="entry name" value="LARGE RIBOSOMAL RNA SUBUNIT ACCUMULATION PROTEIN YCED"/>
    <property type="match status" value="1"/>
</dbReference>
<dbReference type="AlphaFoldDB" id="A0AA42CU34"/>
<gene>
    <name evidence="7" type="ORF">OQ287_05420</name>
</gene>
<dbReference type="PANTHER" id="PTHR38099">
    <property type="entry name" value="LARGE RIBOSOMAL RNA SUBUNIT ACCUMULATION PROTEIN YCED"/>
    <property type="match status" value="1"/>
</dbReference>